<proteinExistence type="predicted"/>
<keyword evidence="2" id="KW-1185">Reference proteome</keyword>
<evidence type="ECO:0000313" key="1">
    <source>
        <dbReference type="EMBL" id="GIJ75158.1"/>
    </source>
</evidence>
<gene>
    <name evidence="1" type="ORF">Voc01_100750</name>
</gene>
<protein>
    <submittedName>
        <fullName evidence="1">Uncharacterized protein</fullName>
    </submittedName>
</protein>
<dbReference type="EMBL" id="BOPH01000149">
    <property type="protein sequence ID" value="GIJ75158.1"/>
    <property type="molecule type" value="Genomic_DNA"/>
</dbReference>
<reference evidence="1" key="1">
    <citation type="submission" date="2021-01" db="EMBL/GenBank/DDBJ databases">
        <title>Whole genome shotgun sequence of Virgisporangium ochraceum NBRC 16418.</title>
        <authorList>
            <person name="Komaki H."/>
            <person name="Tamura T."/>
        </authorList>
    </citation>
    <scope>NUCLEOTIDE SEQUENCE</scope>
    <source>
        <strain evidence="1">NBRC 16418</strain>
    </source>
</reference>
<organism evidence="1 2">
    <name type="scientific">Virgisporangium ochraceum</name>
    <dbReference type="NCBI Taxonomy" id="65505"/>
    <lineage>
        <taxon>Bacteria</taxon>
        <taxon>Bacillati</taxon>
        <taxon>Actinomycetota</taxon>
        <taxon>Actinomycetes</taxon>
        <taxon>Micromonosporales</taxon>
        <taxon>Micromonosporaceae</taxon>
        <taxon>Virgisporangium</taxon>
    </lineage>
</organism>
<name>A0A8J4A6L8_9ACTN</name>
<evidence type="ECO:0000313" key="2">
    <source>
        <dbReference type="Proteomes" id="UP000635606"/>
    </source>
</evidence>
<dbReference type="RefSeq" id="WP_203934927.1">
    <property type="nucleotide sequence ID" value="NZ_BOPH01000149.1"/>
</dbReference>
<comment type="caution">
    <text evidence="1">The sequence shown here is derived from an EMBL/GenBank/DDBJ whole genome shotgun (WGS) entry which is preliminary data.</text>
</comment>
<dbReference type="AlphaFoldDB" id="A0A8J4A6L8"/>
<sequence length="89" mass="10157">MKVERQWWNGSFSPRERRDVFIRSDGQRWEVMAQIGGIHGRSRVHPCPGRTTAEILATAWRGGGTEWREVVPAKHAGSATRRFADPCVR</sequence>
<dbReference type="Proteomes" id="UP000635606">
    <property type="component" value="Unassembled WGS sequence"/>
</dbReference>
<accession>A0A8J4A6L8</accession>